<comment type="function">
    <text evidence="5">May play a role in ribosome biogenesis.</text>
</comment>
<feature type="compositionally biased region" description="Basic residues" evidence="6">
    <location>
        <begin position="19"/>
        <end position="29"/>
    </location>
</feature>
<keyword evidence="4 5" id="KW-0539">Nucleus</keyword>
<protein>
    <recommendedName>
        <fullName evidence="2 5">Ribosome biogenesis protein NOP53</fullName>
    </recommendedName>
</protein>
<evidence type="ECO:0000256" key="5">
    <source>
        <dbReference type="PIRNR" id="PIRNR017302"/>
    </source>
</evidence>
<evidence type="ECO:0000256" key="4">
    <source>
        <dbReference type="ARBA" id="ARBA00023242"/>
    </source>
</evidence>
<organism evidence="7 8">
    <name type="scientific">Sporothrix stenoceras</name>
    <dbReference type="NCBI Taxonomy" id="5173"/>
    <lineage>
        <taxon>Eukaryota</taxon>
        <taxon>Fungi</taxon>
        <taxon>Dikarya</taxon>
        <taxon>Ascomycota</taxon>
        <taxon>Pezizomycotina</taxon>
        <taxon>Sordariomycetes</taxon>
        <taxon>Sordariomycetidae</taxon>
        <taxon>Ophiostomatales</taxon>
        <taxon>Ophiostomataceae</taxon>
        <taxon>Sporothrix</taxon>
    </lineage>
</organism>
<dbReference type="Pfam" id="PF07767">
    <property type="entry name" value="Nop53"/>
    <property type="match status" value="1"/>
</dbReference>
<evidence type="ECO:0000256" key="2">
    <source>
        <dbReference type="ARBA" id="ARBA00018339"/>
    </source>
</evidence>
<evidence type="ECO:0000313" key="7">
    <source>
        <dbReference type="EMBL" id="KAL1902306.1"/>
    </source>
</evidence>
<evidence type="ECO:0000256" key="3">
    <source>
        <dbReference type="ARBA" id="ARBA00022517"/>
    </source>
</evidence>
<feature type="region of interest" description="Disordered" evidence="6">
    <location>
        <begin position="261"/>
        <end position="342"/>
    </location>
</feature>
<dbReference type="Proteomes" id="UP001583186">
    <property type="component" value="Unassembled WGS sequence"/>
</dbReference>
<evidence type="ECO:0000256" key="1">
    <source>
        <dbReference type="ARBA" id="ARBA00008838"/>
    </source>
</evidence>
<sequence length="464" mass="51627">MPVIAAKAGSYSAPAQHKQPSRKGRKAWRKNVDVSEVEKGLEERNDEIIKGGLVKEADSTDLFQIEETGDLEVAKKLSKKTKTLKVDEILAQRSAVPAVSGRKRAGDNATSSKTTDGILTAKRQRKDYVTQKELARLKKVADGHHAETVTIKEATYDLWGAAPPIKAIAPTYLPADKDAGYSYIPRVPGAKVPVTMKHAPISLAANGKAVPAIAKPKGDLSYNPAFEDYENRLTLEGNKAVEAEKKRLADEEAERIRLEGVARSAAEADEAAAREALSQWDEDSAWEGFQSGAETDKDNEDGTTSAKRPKRKTPAQRNRANRRKEAEAKEKHEAAMRRKQEQAKNIEKLLAEDKFKHEQALALAAAQGLSGDDESDDEEGGDDTVLRRRQLGKFHLPEKDLELMLPDELPDSLRLLKPEGNLLKDRYRSLLVRGKVEARRKRPFRKQAKAKITEKWAHKDFHLF</sequence>
<reference evidence="7 8" key="1">
    <citation type="journal article" date="2024" name="IMA Fungus">
        <title>IMA Genome - F19 : A genome assembly and annotation guide to empower mycologists, including annotated draft genome sequences of Ceratocystis pirilliformis, Diaporthe australafricana, Fusarium ophioides, Paecilomyces lecythidis, and Sporothrix stenoceras.</title>
        <authorList>
            <person name="Aylward J."/>
            <person name="Wilson A.M."/>
            <person name="Visagie C.M."/>
            <person name="Spraker J."/>
            <person name="Barnes I."/>
            <person name="Buitendag C."/>
            <person name="Ceriani C."/>
            <person name="Del Mar Angel L."/>
            <person name="du Plessis D."/>
            <person name="Fuchs T."/>
            <person name="Gasser K."/>
            <person name="Kramer D."/>
            <person name="Li W."/>
            <person name="Munsamy K."/>
            <person name="Piso A."/>
            <person name="Price J.L."/>
            <person name="Sonnekus B."/>
            <person name="Thomas C."/>
            <person name="van der Nest A."/>
            <person name="van Dijk A."/>
            <person name="van Heerden A."/>
            <person name="van Vuuren N."/>
            <person name="Yilmaz N."/>
            <person name="Duong T.A."/>
            <person name="van der Merwe N.A."/>
            <person name="Wingfield M.J."/>
            <person name="Wingfield B.D."/>
        </authorList>
    </citation>
    <scope>NUCLEOTIDE SEQUENCE [LARGE SCALE GENOMIC DNA]</scope>
    <source>
        <strain evidence="7 8">CMW 5346</strain>
    </source>
</reference>
<name>A0ABR3ZQC6_9PEZI</name>
<feature type="compositionally biased region" description="Basic and acidic residues" evidence="6">
    <location>
        <begin position="323"/>
        <end position="342"/>
    </location>
</feature>
<comment type="subcellular location">
    <subcellularLocation>
        <location evidence="5">Nucleus</location>
        <location evidence="5">Nucleolus</location>
    </subcellularLocation>
    <subcellularLocation>
        <location evidence="5">Nucleus</location>
        <location evidence="5">Nucleoplasm</location>
    </subcellularLocation>
</comment>
<evidence type="ECO:0000313" key="8">
    <source>
        <dbReference type="Proteomes" id="UP001583186"/>
    </source>
</evidence>
<proteinExistence type="inferred from homology"/>
<keyword evidence="3 5" id="KW-0690">Ribosome biogenesis</keyword>
<comment type="caution">
    <text evidence="7">The sequence shown here is derived from an EMBL/GenBank/DDBJ whole genome shotgun (WGS) entry which is preliminary data.</text>
</comment>
<keyword evidence="8" id="KW-1185">Reference proteome</keyword>
<dbReference type="EMBL" id="JAWCUI010000005">
    <property type="protein sequence ID" value="KAL1902306.1"/>
    <property type="molecule type" value="Genomic_DNA"/>
</dbReference>
<comment type="similarity">
    <text evidence="1 5">Belongs to the NOP53 family.</text>
</comment>
<feature type="region of interest" description="Disordered" evidence="6">
    <location>
        <begin position="1"/>
        <end position="30"/>
    </location>
</feature>
<feature type="compositionally biased region" description="Basic residues" evidence="6">
    <location>
        <begin position="307"/>
        <end position="322"/>
    </location>
</feature>
<gene>
    <name evidence="7" type="ORF">Sste5346_001282</name>
</gene>
<dbReference type="InterPro" id="IPR011687">
    <property type="entry name" value="Nop53/GLTSCR2"/>
</dbReference>
<dbReference type="PANTHER" id="PTHR14211:SF7">
    <property type="entry name" value="RIBOSOME BIOGENESIS PROTEIN NOP53"/>
    <property type="match status" value="1"/>
</dbReference>
<dbReference type="PIRSF" id="PIRSF017302">
    <property type="entry name" value="Gltscr2"/>
    <property type="match status" value="1"/>
</dbReference>
<evidence type="ECO:0000256" key="6">
    <source>
        <dbReference type="SAM" id="MobiDB-lite"/>
    </source>
</evidence>
<accession>A0ABR3ZQC6</accession>
<dbReference type="PANTHER" id="PTHR14211">
    <property type="entry name" value="GLIOMA SUPPRESSOR CANDIDATE REGION GENE 2"/>
    <property type="match status" value="1"/>
</dbReference>